<dbReference type="Gene3D" id="3.40.50.720">
    <property type="entry name" value="NAD(P)-binding Rossmann-like Domain"/>
    <property type="match status" value="1"/>
</dbReference>
<comment type="caution">
    <text evidence="1">The sequence shown here is derived from an EMBL/GenBank/DDBJ whole genome shotgun (WGS) entry which is preliminary data.</text>
</comment>
<sequence>MELAEIGVRVNMVSPDAVFAHGKRKSGLWAEVGPDRMRARDLDEKGLEEYYRKRNLLKAKITATHVAKAVLYFATRQTPTTGATIPVDGGIPDSTPR</sequence>
<evidence type="ECO:0008006" key="2">
    <source>
        <dbReference type="Google" id="ProtNLM"/>
    </source>
</evidence>
<organism evidence="1">
    <name type="scientific">marine sediment metagenome</name>
    <dbReference type="NCBI Taxonomy" id="412755"/>
    <lineage>
        <taxon>unclassified sequences</taxon>
        <taxon>metagenomes</taxon>
        <taxon>ecological metagenomes</taxon>
    </lineage>
</organism>
<dbReference type="AlphaFoldDB" id="X1GEP9"/>
<dbReference type="SUPFAM" id="SSF51735">
    <property type="entry name" value="NAD(P)-binding Rossmann-fold domains"/>
    <property type="match status" value="1"/>
</dbReference>
<gene>
    <name evidence="1" type="ORF">S03H2_40406</name>
</gene>
<evidence type="ECO:0000313" key="1">
    <source>
        <dbReference type="EMBL" id="GAH56376.1"/>
    </source>
</evidence>
<name>X1GEP9_9ZZZZ</name>
<dbReference type="InterPro" id="IPR036291">
    <property type="entry name" value="NAD(P)-bd_dom_sf"/>
</dbReference>
<accession>X1GEP9</accession>
<proteinExistence type="predicted"/>
<dbReference type="EMBL" id="BARU01025049">
    <property type="protein sequence ID" value="GAH56376.1"/>
    <property type="molecule type" value="Genomic_DNA"/>
</dbReference>
<protein>
    <recommendedName>
        <fullName evidence="2">Short-chain dehydrogenase/reductase SDR</fullName>
    </recommendedName>
</protein>
<reference evidence="1" key="1">
    <citation type="journal article" date="2014" name="Front. Microbiol.">
        <title>High frequency of phylogenetically diverse reductive dehalogenase-homologous genes in deep subseafloor sedimentary metagenomes.</title>
        <authorList>
            <person name="Kawai M."/>
            <person name="Futagami T."/>
            <person name="Toyoda A."/>
            <person name="Takaki Y."/>
            <person name="Nishi S."/>
            <person name="Hori S."/>
            <person name="Arai W."/>
            <person name="Tsubouchi T."/>
            <person name="Morono Y."/>
            <person name="Uchiyama I."/>
            <person name="Ito T."/>
            <person name="Fujiyama A."/>
            <person name="Inagaki F."/>
            <person name="Takami H."/>
        </authorList>
    </citation>
    <scope>NUCLEOTIDE SEQUENCE</scope>
    <source>
        <strain evidence="1">Expedition CK06-06</strain>
    </source>
</reference>